<evidence type="ECO:0000313" key="1">
    <source>
        <dbReference type="EMBL" id="GAU30044.1"/>
    </source>
</evidence>
<protein>
    <submittedName>
        <fullName evidence="1">Uncharacterized protein</fullName>
    </submittedName>
</protein>
<name>A0A2Z6MBL8_TRISU</name>
<proteinExistence type="predicted"/>
<sequence length="67" mass="7523">MKVNISMLLKYFVLTRLMLGRLWIIMAVLGLTHNRANSAHTIGVNECSEIPIVKKNSSRGVEPTRIS</sequence>
<accession>A0A2Z6MBL8</accession>
<evidence type="ECO:0000313" key="2">
    <source>
        <dbReference type="Proteomes" id="UP000242715"/>
    </source>
</evidence>
<keyword evidence="2" id="KW-1185">Reference proteome</keyword>
<dbReference type="AlphaFoldDB" id="A0A2Z6MBL8"/>
<dbReference type="Proteomes" id="UP000242715">
    <property type="component" value="Unassembled WGS sequence"/>
</dbReference>
<dbReference type="EMBL" id="DF973414">
    <property type="protein sequence ID" value="GAU30044.1"/>
    <property type="molecule type" value="Genomic_DNA"/>
</dbReference>
<gene>
    <name evidence="1" type="ORF">TSUD_332130</name>
</gene>
<organism evidence="1 2">
    <name type="scientific">Trifolium subterraneum</name>
    <name type="common">Subterranean clover</name>
    <dbReference type="NCBI Taxonomy" id="3900"/>
    <lineage>
        <taxon>Eukaryota</taxon>
        <taxon>Viridiplantae</taxon>
        <taxon>Streptophyta</taxon>
        <taxon>Embryophyta</taxon>
        <taxon>Tracheophyta</taxon>
        <taxon>Spermatophyta</taxon>
        <taxon>Magnoliopsida</taxon>
        <taxon>eudicotyledons</taxon>
        <taxon>Gunneridae</taxon>
        <taxon>Pentapetalae</taxon>
        <taxon>rosids</taxon>
        <taxon>fabids</taxon>
        <taxon>Fabales</taxon>
        <taxon>Fabaceae</taxon>
        <taxon>Papilionoideae</taxon>
        <taxon>50 kb inversion clade</taxon>
        <taxon>NPAAA clade</taxon>
        <taxon>Hologalegina</taxon>
        <taxon>IRL clade</taxon>
        <taxon>Trifolieae</taxon>
        <taxon>Trifolium</taxon>
    </lineage>
</organism>
<reference evidence="2" key="1">
    <citation type="journal article" date="2017" name="Front. Plant Sci.">
        <title>Climate Clever Clovers: New Paradigm to Reduce the Environmental Footprint of Ruminants by Breeding Low Methanogenic Forages Utilizing Haplotype Variation.</title>
        <authorList>
            <person name="Kaur P."/>
            <person name="Appels R."/>
            <person name="Bayer P.E."/>
            <person name="Keeble-Gagnere G."/>
            <person name="Wang J."/>
            <person name="Hirakawa H."/>
            <person name="Shirasawa K."/>
            <person name="Vercoe P."/>
            <person name="Stefanova K."/>
            <person name="Durmic Z."/>
            <person name="Nichols P."/>
            <person name="Revell C."/>
            <person name="Isobe S.N."/>
            <person name="Edwards D."/>
            <person name="Erskine W."/>
        </authorList>
    </citation>
    <scope>NUCLEOTIDE SEQUENCE [LARGE SCALE GENOMIC DNA]</scope>
    <source>
        <strain evidence="2">cv. Daliak</strain>
    </source>
</reference>